<name>A0A378J5A3_9GAMM</name>
<dbReference type="AlphaFoldDB" id="A0A378J5A3"/>
<feature type="transmembrane region" description="Helical" evidence="2">
    <location>
        <begin position="242"/>
        <end position="259"/>
    </location>
</feature>
<feature type="transmembrane region" description="Helical" evidence="2">
    <location>
        <begin position="399"/>
        <end position="419"/>
    </location>
</feature>
<dbReference type="Proteomes" id="UP000254677">
    <property type="component" value="Unassembled WGS sequence"/>
</dbReference>
<evidence type="ECO:0000313" key="4">
    <source>
        <dbReference type="Proteomes" id="UP000254677"/>
    </source>
</evidence>
<keyword evidence="2 3" id="KW-0812">Transmembrane</keyword>
<reference evidence="3 4" key="1">
    <citation type="submission" date="2018-06" db="EMBL/GenBank/DDBJ databases">
        <authorList>
            <consortium name="Pathogen Informatics"/>
            <person name="Doyle S."/>
        </authorList>
    </citation>
    <scope>NUCLEOTIDE SEQUENCE [LARGE SCALE GENOMIC DNA]</scope>
    <source>
        <strain evidence="3 4">NCTC13292</strain>
    </source>
</reference>
<keyword evidence="2" id="KW-0472">Membrane</keyword>
<evidence type="ECO:0000256" key="1">
    <source>
        <dbReference type="SAM" id="Coils"/>
    </source>
</evidence>
<feature type="transmembrane region" description="Helical" evidence="2">
    <location>
        <begin position="98"/>
        <end position="122"/>
    </location>
</feature>
<evidence type="ECO:0000313" key="3">
    <source>
        <dbReference type="EMBL" id="STX42586.1"/>
    </source>
</evidence>
<keyword evidence="2" id="KW-1133">Transmembrane helix</keyword>
<feature type="transmembrane region" description="Helical" evidence="2">
    <location>
        <begin position="271"/>
        <end position="292"/>
    </location>
</feature>
<feature type="transmembrane region" description="Helical" evidence="2">
    <location>
        <begin position="173"/>
        <end position="192"/>
    </location>
</feature>
<keyword evidence="1" id="KW-0175">Coiled coil</keyword>
<dbReference type="EMBL" id="UGOA01000001">
    <property type="protein sequence ID" value="STX42586.1"/>
    <property type="molecule type" value="Genomic_DNA"/>
</dbReference>
<gene>
    <name evidence="3" type="ORF">NCTC13292_01664</name>
</gene>
<proteinExistence type="predicted"/>
<feature type="coiled-coil region" evidence="1">
    <location>
        <begin position="332"/>
        <end position="359"/>
    </location>
</feature>
<organism evidence="3 4">
    <name type="scientific">Legionella donaldsonii</name>
    <dbReference type="NCBI Taxonomy" id="45060"/>
    <lineage>
        <taxon>Bacteria</taxon>
        <taxon>Pseudomonadati</taxon>
        <taxon>Pseudomonadota</taxon>
        <taxon>Gammaproteobacteria</taxon>
        <taxon>Legionellales</taxon>
        <taxon>Legionellaceae</taxon>
        <taxon>Legionella</taxon>
    </lineage>
</organism>
<protein>
    <submittedName>
        <fullName evidence="3">Transmembrane protein</fullName>
    </submittedName>
</protein>
<keyword evidence="4" id="KW-1185">Reference proteome</keyword>
<feature type="transmembrane region" description="Helical" evidence="2">
    <location>
        <begin position="6"/>
        <end position="24"/>
    </location>
</feature>
<evidence type="ECO:0000256" key="2">
    <source>
        <dbReference type="SAM" id="Phobius"/>
    </source>
</evidence>
<feature type="transmembrane region" description="Helical" evidence="2">
    <location>
        <begin position="374"/>
        <end position="393"/>
    </location>
</feature>
<accession>A0A378J5A3</accession>
<sequence length="533" mass="59581">MSFIGQISTIMAIFNYVLLLAYMTSTVPNKSHESGYIFQLTRKVDEKGRFLAKKFHLFSLYLAIDSGKLSGSMIKYYFDVFLANGDLATKSMQAWMKTPGGVATATSSGIGLVAFSLLANHFSDKDKNLFKRYIAVTWPYTRDSLKALRNAYRAVSGTFTLMSLLEIEDLRPLIVPAGVLLGGLSILNRVFYRRVAEQRKALLADNEMLLSIVEAIDDASLEEIKALRQYIKGQSQQLRNHALLSAAAMGIVDGLNPYIGALGLCVLTPNMLTVITVFCGFYLLGNLVMRVYDEINSQRQLNRAQIHVELALYQKEMTYLGKQLADGELELNDRVIQKIERLSALHQQLTDKLKEENALVLSPLLKGLKNGLAAYKYVMLTISTVLFLSPIKLQTFQPIERAILGMTALTFASVHALIVDHRQQTKNKKLEKEMGGEKQQQVSSSLSFNFLLQWLIAVPAHVLNKIKESEVIPDYANKLGSEKQPNKEPKLVSPTKYGEVAFFYMPKFTVSSHYPQPLSKPMLPATTPITAFG</sequence>